<evidence type="ECO:0000259" key="1">
    <source>
        <dbReference type="Pfam" id="PF03819"/>
    </source>
</evidence>
<dbReference type="RefSeq" id="WP_322448389.1">
    <property type="nucleotide sequence ID" value="NZ_JAXOFX010000020.1"/>
</dbReference>
<dbReference type="Pfam" id="PF03819">
    <property type="entry name" value="MazG"/>
    <property type="match status" value="1"/>
</dbReference>
<name>A0ABU5J3T6_9BACI</name>
<feature type="domain" description="NTP pyrophosphohydrolase MazG-like" evidence="1">
    <location>
        <begin position="35"/>
        <end position="119"/>
    </location>
</feature>
<gene>
    <name evidence="2" type="ORF">SM124_20540</name>
</gene>
<evidence type="ECO:0000313" key="2">
    <source>
        <dbReference type="EMBL" id="MDZ5474095.1"/>
    </source>
</evidence>
<dbReference type="EMBL" id="JAXOFX010000020">
    <property type="protein sequence ID" value="MDZ5474095.1"/>
    <property type="molecule type" value="Genomic_DNA"/>
</dbReference>
<comment type="caution">
    <text evidence="2">The sequence shown here is derived from an EMBL/GenBank/DDBJ whole genome shotgun (WGS) entry which is preliminary data.</text>
</comment>
<evidence type="ECO:0000313" key="3">
    <source>
        <dbReference type="Proteomes" id="UP001290455"/>
    </source>
</evidence>
<keyword evidence="3" id="KW-1185">Reference proteome</keyword>
<dbReference type="Gene3D" id="1.10.287.1080">
    <property type="entry name" value="MazG-like"/>
    <property type="match status" value="1"/>
</dbReference>
<protein>
    <submittedName>
        <fullName evidence="2">MazG nucleotide pyrophosphohydrolase domain-containing protein</fullName>
    </submittedName>
</protein>
<dbReference type="SUPFAM" id="SSF101386">
    <property type="entry name" value="all-alpha NTP pyrophosphatases"/>
    <property type="match status" value="1"/>
</dbReference>
<dbReference type="InterPro" id="IPR004518">
    <property type="entry name" value="MazG-like_dom"/>
</dbReference>
<organism evidence="2 3">
    <name type="scientific">Robertmurraya mangrovi</name>
    <dbReference type="NCBI Taxonomy" id="3098077"/>
    <lineage>
        <taxon>Bacteria</taxon>
        <taxon>Bacillati</taxon>
        <taxon>Bacillota</taxon>
        <taxon>Bacilli</taxon>
        <taxon>Bacillales</taxon>
        <taxon>Bacillaceae</taxon>
        <taxon>Robertmurraya</taxon>
    </lineage>
</organism>
<reference evidence="2 3" key="1">
    <citation type="submission" date="2023-11" db="EMBL/GenBank/DDBJ databases">
        <title>Bacillus jintuensis, isolated from a mudflat on the Beibu Gulf coast.</title>
        <authorList>
            <person name="Li M."/>
        </authorList>
    </citation>
    <scope>NUCLEOTIDE SEQUENCE [LARGE SCALE GENOMIC DNA]</scope>
    <source>
        <strain evidence="2 3">31A1R</strain>
    </source>
</reference>
<proteinExistence type="predicted"/>
<dbReference type="Proteomes" id="UP001290455">
    <property type="component" value="Unassembled WGS sequence"/>
</dbReference>
<accession>A0ABU5J3T6</accession>
<sequence>MKEMQEFLKSYHKEMNWEIDRDGYESARASLLNNYMLLTTEVSEVAEELRKLFNLTNNNIKQGIDAEESFSQAKETVREDLGKEFADCLAYIIKIANYFEIDLEESFYEKMEEVKNRKNKDIRLK</sequence>